<organism evidence="6 7">
    <name type="scientific">Microbotryum intermedium</name>
    <dbReference type="NCBI Taxonomy" id="269621"/>
    <lineage>
        <taxon>Eukaryota</taxon>
        <taxon>Fungi</taxon>
        <taxon>Dikarya</taxon>
        <taxon>Basidiomycota</taxon>
        <taxon>Pucciniomycotina</taxon>
        <taxon>Microbotryomycetes</taxon>
        <taxon>Microbotryales</taxon>
        <taxon>Microbotryaceae</taxon>
        <taxon>Microbotryum</taxon>
    </lineage>
</organism>
<dbReference type="PANTHER" id="PTHR42648">
    <property type="entry name" value="TRANSPOSASE, PUTATIVE-RELATED"/>
    <property type="match status" value="1"/>
</dbReference>
<evidence type="ECO:0000259" key="5">
    <source>
        <dbReference type="PROSITE" id="PS50994"/>
    </source>
</evidence>
<feature type="domain" description="Integrase catalytic" evidence="5">
    <location>
        <begin position="198"/>
        <end position="296"/>
    </location>
</feature>
<protein>
    <submittedName>
        <fullName evidence="6">BQ2448_204 protein</fullName>
    </submittedName>
</protein>
<evidence type="ECO:0000256" key="1">
    <source>
        <dbReference type="ARBA" id="ARBA00022578"/>
    </source>
</evidence>
<dbReference type="Pfam" id="PF00665">
    <property type="entry name" value="rve"/>
    <property type="match status" value="1"/>
</dbReference>
<dbReference type="GO" id="GO:0003964">
    <property type="term" value="F:RNA-directed DNA polymerase activity"/>
    <property type="evidence" value="ECO:0007669"/>
    <property type="project" value="UniProtKB-EC"/>
</dbReference>
<dbReference type="InterPro" id="IPR036397">
    <property type="entry name" value="RNaseH_sf"/>
</dbReference>
<dbReference type="OrthoDB" id="3243429at2759"/>
<keyword evidence="2" id="KW-0694">RNA-binding</keyword>
<dbReference type="SUPFAM" id="SSF53098">
    <property type="entry name" value="Ribonuclease H-like"/>
    <property type="match status" value="1"/>
</dbReference>
<sequence length="296" mass="32961">MLSFTMALAIYIYRIVTSINTLTIKLTRRATSSPVAPPVIGYPVSALLSHWDIQATATGNIDLTTSLGHQFQLRDALYTPKLPMNLVSIPSLEDAHVDTHFGKRGVQFRGKSKLVVMGSRSPNRLYKLDAIPQVAPRTTKPSALVATLHLMMSHRRFGHTAISALRNLAAAGTLSDLVWPYTTAECDSFTCSASKAHVLPFPSSLSQAQHVLDLVHSDVLSFPLPSLYGKTYLVNFINDHSRKVWGYPIAKKSDVFHTFRTWQQSVEHEMGRQIKVLRSDNGGEYVRQCLKTGHRH</sequence>
<dbReference type="PANTHER" id="PTHR42648:SF28">
    <property type="entry name" value="TRANSPOSON-ENCODED PROTEIN WITH RIBONUCLEASE H-LIKE AND RETROVIRUS ZINC FINGER-LIKE DOMAINS"/>
    <property type="match status" value="1"/>
</dbReference>
<dbReference type="InterPro" id="IPR039537">
    <property type="entry name" value="Retrotran_Ty1/copia-like"/>
</dbReference>
<dbReference type="GO" id="GO:0005634">
    <property type="term" value="C:nucleus"/>
    <property type="evidence" value="ECO:0007669"/>
    <property type="project" value="UniProtKB-ARBA"/>
</dbReference>
<comment type="catalytic activity">
    <reaction evidence="4">
        <text>DNA(n) + a 2'-deoxyribonucleoside 5'-triphosphate = DNA(n+1) + diphosphate</text>
        <dbReference type="Rhea" id="RHEA:22508"/>
        <dbReference type="Rhea" id="RHEA-COMP:17339"/>
        <dbReference type="Rhea" id="RHEA-COMP:17340"/>
        <dbReference type="ChEBI" id="CHEBI:33019"/>
        <dbReference type="ChEBI" id="CHEBI:61560"/>
        <dbReference type="ChEBI" id="CHEBI:173112"/>
        <dbReference type="EC" id="2.7.7.7"/>
    </reaction>
</comment>
<dbReference type="EMBL" id="FMSP01000003">
    <property type="protein sequence ID" value="SCV68083.1"/>
    <property type="molecule type" value="Genomic_DNA"/>
</dbReference>
<evidence type="ECO:0000256" key="3">
    <source>
        <dbReference type="ARBA" id="ARBA00048173"/>
    </source>
</evidence>
<proteinExistence type="predicted"/>
<keyword evidence="1" id="KW-0815">Transposition</keyword>
<gene>
    <name evidence="6" type="ORF">BQ2448_204</name>
</gene>
<keyword evidence="7" id="KW-1185">Reference proteome</keyword>
<name>A0A238F7T4_9BASI</name>
<comment type="catalytic activity">
    <reaction evidence="3">
        <text>DNA(n) + a 2'-deoxyribonucleoside 5'-triphosphate = DNA(n+1) + diphosphate</text>
        <dbReference type="Rhea" id="RHEA:22508"/>
        <dbReference type="Rhea" id="RHEA-COMP:17339"/>
        <dbReference type="Rhea" id="RHEA-COMP:17340"/>
        <dbReference type="ChEBI" id="CHEBI:33019"/>
        <dbReference type="ChEBI" id="CHEBI:61560"/>
        <dbReference type="ChEBI" id="CHEBI:173112"/>
        <dbReference type="EC" id="2.7.7.49"/>
    </reaction>
</comment>
<dbReference type="GO" id="GO:0032196">
    <property type="term" value="P:transposition"/>
    <property type="evidence" value="ECO:0007669"/>
    <property type="project" value="UniProtKB-KW"/>
</dbReference>
<dbReference type="GO" id="GO:0003723">
    <property type="term" value="F:RNA binding"/>
    <property type="evidence" value="ECO:0007669"/>
    <property type="project" value="UniProtKB-KW"/>
</dbReference>
<accession>A0A238F7T4</accession>
<dbReference type="AlphaFoldDB" id="A0A238F7T4"/>
<dbReference type="PROSITE" id="PS50994">
    <property type="entry name" value="INTEGRASE"/>
    <property type="match status" value="1"/>
</dbReference>
<dbReference type="GO" id="GO:0003887">
    <property type="term" value="F:DNA-directed DNA polymerase activity"/>
    <property type="evidence" value="ECO:0007669"/>
    <property type="project" value="UniProtKB-EC"/>
</dbReference>
<evidence type="ECO:0000256" key="4">
    <source>
        <dbReference type="ARBA" id="ARBA00049244"/>
    </source>
</evidence>
<dbReference type="Proteomes" id="UP000198372">
    <property type="component" value="Unassembled WGS sequence"/>
</dbReference>
<evidence type="ECO:0000313" key="6">
    <source>
        <dbReference type="EMBL" id="SCV68083.1"/>
    </source>
</evidence>
<dbReference type="InterPro" id="IPR001584">
    <property type="entry name" value="Integrase_cat-core"/>
</dbReference>
<dbReference type="STRING" id="269621.A0A238F7T4"/>
<evidence type="ECO:0000313" key="7">
    <source>
        <dbReference type="Proteomes" id="UP000198372"/>
    </source>
</evidence>
<reference evidence="7" key="1">
    <citation type="submission" date="2016-09" db="EMBL/GenBank/DDBJ databases">
        <authorList>
            <person name="Jeantristanb JTB J.-T."/>
            <person name="Ricardo R."/>
        </authorList>
    </citation>
    <scope>NUCLEOTIDE SEQUENCE [LARGE SCALE GENOMIC DNA]</scope>
</reference>
<dbReference type="InterPro" id="IPR012337">
    <property type="entry name" value="RNaseH-like_sf"/>
</dbReference>
<dbReference type="Gene3D" id="3.30.420.10">
    <property type="entry name" value="Ribonuclease H-like superfamily/Ribonuclease H"/>
    <property type="match status" value="1"/>
</dbReference>
<evidence type="ECO:0000256" key="2">
    <source>
        <dbReference type="ARBA" id="ARBA00022884"/>
    </source>
</evidence>
<dbReference type="GO" id="GO:0015074">
    <property type="term" value="P:DNA integration"/>
    <property type="evidence" value="ECO:0007669"/>
    <property type="project" value="InterPro"/>
</dbReference>